<proteinExistence type="predicted"/>
<keyword evidence="1" id="KW-0547">Nucleotide-binding</keyword>
<dbReference type="Gene3D" id="1.10.8.60">
    <property type="match status" value="1"/>
</dbReference>
<keyword evidence="2" id="KW-0067">ATP-binding</keyword>
<dbReference type="InterPro" id="IPR027417">
    <property type="entry name" value="P-loop_NTPase"/>
</dbReference>
<dbReference type="AlphaFoldDB" id="A0A558HUW5"/>
<evidence type="ECO:0000256" key="3">
    <source>
        <dbReference type="ARBA" id="ARBA00023015"/>
    </source>
</evidence>
<dbReference type="EMBL" id="VNFH01000002">
    <property type="protein sequence ID" value="TVU72923.1"/>
    <property type="molecule type" value="Genomic_DNA"/>
</dbReference>
<dbReference type="InterPro" id="IPR009057">
    <property type="entry name" value="Homeodomain-like_sf"/>
</dbReference>
<dbReference type="GO" id="GO:0043565">
    <property type="term" value="F:sequence-specific DNA binding"/>
    <property type="evidence" value="ECO:0007669"/>
    <property type="project" value="InterPro"/>
</dbReference>
<dbReference type="SUPFAM" id="SSF52540">
    <property type="entry name" value="P-loop containing nucleoside triphosphate hydrolases"/>
    <property type="match status" value="1"/>
</dbReference>
<keyword evidence="8" id="KW-1185">Reference proteome</keyword>
<dbReference type="PANTHER" id="PTHR32071:SF117">
    <property type="entry name" value="PTS-DEPENDENT DIHYDROXYACETONE KINASE OPERON REGULATORY PROTEIN-RELATED"/>
    <property type="match status" value="1"/>
</dbReference>
<evidence type="ECO:0000256" key="2">
    <source>
        <dbReference type="ARBA" id="ARBA00022840"/>
    </source>
</evidence>
<name>A0A558HUW5_9GAMM</name>
<dbReference type="Gene3D" id="3.40.50.300">
    <property type="entry name" value="P-loop containing nucleotide triphosphate hydrolases"/>
    <property type="match status" value="1"/>
</dbReference>
<dbReference type="InterPro" id="IPR025943">
    <property type="entry name" value="Sigma_54_int_dom_ATP-bd_2"/>
</dbReference>
<dbReference type="STRING" id="553385.GCA_000591415_03007"/>
<dbReference type="SMART" id="SM00382">
    <property type="entry name" value="AAA"/>
    <property type="match status" value="1"/>
</dbReference>
<dbReference type="OrthoDB" id="9804019at2"/>
<dbReference type="Gene3D" id="1.10.10.60">
    <property type="entry name" value="Homeodomain-like"/>
    <property type="match status" value="1"/>
</dbReference>
<keyword evidence="3" id="KW-0805">Transcription regulation</keyword>
<dbReference type="SUPFAM" id="SSF46689">
    <property type="entry name" value="Homeodomain-like"/>
    <property type="match status" value="1"/>
</dbReference>
<dbReference type="InterPro" id="IPR003593">
    <property type="entry name" value="AAA+_ATPase"/>
</dbReference>
<keyword evidence="5" id="KW-0804">Transcription</keyword>
<dbReference type="InterPro" id="IPR025944">
    <property type="entry name" value="Sigma_54_int_dom_CS"/>
</dbReference>
<feature type="domain" description="Sigma-54 factor interaction" evidence="6">
    <location>
        <begin position="65"/>
        <end position="294"/>
    </location>
</feature>
<dbReference type="FunFam" id="3.40.50.300:FF:000006">
    <property type="entry name" value="DNA-binding transcriptional regulator NtrC"/>
    <property type="match status" value="1"/>
</dbReference>
<dbReference type="Pfam" id="PF25601">
    <property type="entry name" value="AAA_lid_14"/>
    <property type="match status" value="1"/>
</dbReference>
<sequence>MLSQRIRSLKCCRKISRKGTSLMTALKAHHQAAPAASALNLAADSSIIPRVRELSVPRRHGFEGFIGGSSTMQTLYRTLIQVARSDAPIFITGESGSGKELCATAIHRHSPVRDGPFIAVNCAAIPAELLESQLFGHVRGAFTGAVSAQQGLAVAADGGTLFLDEIAELPLPLQSKLLRFLQTGQVMPVGATRTTEVNCRIVCATHQDPRQLVDTHRFREDLFYRLHVIPLKVPPLRERGKDILEIANGLLTRMASHEGKHFTHLSSCAEQQLLTHDWPGNVRELENTLRRAIILNEGEVLTAAMLDLPANHSAVGRHVTATRSPILSESDDPWLRPLWMVERDAIETVIEACEGSIPRAAAILEIAPSTIYRKRLSWLAQHPEAPTAH</sequence>
<dbReference type="InterPro" id="IPR002078">
    <property type="entry name" value="Sigma_54_int"/>
</dbReference>
<dbReference type="PROSITE" id="PS00676">
    <property type="entry name" value="SIGMA54_INTERACT_2"/>
    <property type="match status" value="1"/>
</dbReference>
<evidence type="ECO:0000256" key="1">
    <source>
        <dbReference type="ARBA" id="ARBA00022741"/>
    </source>
</evidence>
<organism evidence="7 8">
    <name type="scientific">Cobetia crustatorum</name>
    <dbReference type="NCBI Taxonomy" id="553385"/>
    <lineage>
        <taxon>Bacteria</taxon>
        <taxon>Pseudomonadati</taxon>
        <taxon>Pseudomonadota</taxon>
        <taxon>Gammaproteobacteria</taxon>
        <taxon>Oceanospirillales</taxon>
        <taxon>Halomonadaceae</taxon>
        <taxon>Cobetia</taxon>
    </lineage>
</organism>
<dbReference type="InterPro" id="IPR002197">
    <property type="entry name" value="HTH_Fis"/>
</dbReference>
<evidence type="ECO:0000313" key="8">
    <source>
        <dbReference type="Proteomes" id="UP000319941"/>
    </source>
</evidence>
<comment type="caution">
    <text evidence="7">The sequence shown here is derived from an EMBL/GenBank/DDBJ whole genome shotgun (WGS) entry which is preliminary data.</text>
</comment>
<gene>
    <name evidence="7" type="ORF">FQP86_04550</name>
</gene>
<dbReference type="PROSITE" id="PS50045">
    <property type="entry name" value="SIGMA54_INTERACT_4"/>
    <property type="match status" value="1"/>
</dbReference>
<evidence type="ECO:0000256" key="5">
    <source>
        <dbReference type="ARBA" id="ARBA00023163"/>
    </source>
</evidence>
<dbReference type="Pfam" id="PF00158">
    <property type="entry name" value="Sigma54_activat"/>
    <property type="match status" value="1"/>
</dbReference>
<dbReference type="PANTHER" id="PTHR32071">
    <property type="entry name" value="TRANSCRIPTIONAL REGULATORY PROTEIN"/>
    <property type="match status" value="1"/>
</dbReference>
<accession>A0A558HUW5</accession>
<protein>
    <submittedName>
        <fullName evidence="7">Sigma-54-dependent Fis family transcriptional regulator</fullName>
    </submittedName>
</protein>
<evidence type="ECO:0000313" key="7">
    <source>
        <dbReference type="EMBL" id="TVU72923.1"/>
    </source>
</evidence>
<dbReference type="PROSITE" id="PS00688">
    <property type="entry name" value="SIGMA54_INTERACT_3"/>
    <property type="match status" value="1"/>
</dbReference>
<evidence type="ECO:0000256" key="4">
    <source>
        <dbReference type="ARBA" id="ARBA00023125"/>
    </source>
</evidence>
<dbReference type="Proteomes" id="UP000319941">
    <property type="component" value="Unassembled WGS sequence"/>
</dbReference>
<dbReference type="GO" id="GO:0005524">
    <property type="term" value="F:ATP binding"/>
    <property type="evidence" value="ECO:0007669"/>
    <property type="project" value="UniProtKB-KW"/>
</dbReference>
<dbReference type="InterPro" id="IPR058031">
    <property type="entry name" value="AAA_lid_NorR"/>
</dbReference>
<dbReference type="Pfam" id="PF02954">
    <property type="entry name" value="HTH_8"/>
    <property type="match status" value="1"/>
</dbReference>
<evidence type="ECO:0000259" key="6">
    <source>
        <dbReference type="PROSITE" id="PS50045"/>
    </source>
</evidence>
<dbReference type="CDD" id="cd00009">
    <property type="entry name" value="AAA"/>
    <property type="match status" value="1"/>
</dbReference>
<dbReference type="GO" id="GO:0006355">
    <property type="term" value="P:regulation of DNA-templated transcription"/>
    <property type="evidence" value="ECO:0007669"/>
    <property type="project" value="InterPro"/>
</dbReference>
<reference evidence="7 8" key="1">
    <citation type="submission" date="2019-07" db="EMBL/GenBank/DDBJ databases">
        <title>Diversity of Bacteria from Kongsfjorden, Arctic.</title>
        <authorList>
            <person name="Yu Y."/>
        </authorList>
    </citation>
    <scope>NUCLEOTIDE SEQUENCE [LARGE SCALE GENOMIC DNA]</scope>
    <source>
        <strain evidence="7 8">SM1923</strain>
    </source>
</reference>
<keyword evidence="4" id="KW-0238">DNA-binding</keyword>